<reference evidence="1" key="1">
    <citation type="submission" date="2022-11" db="EMBL/GenBank/DDBJ databases">
        <title>beta-Carotene-producing bacterium, Jeongeuplla avenae sp. nov., alleviates the salt stress of Arabidopsis seedlings.</title>
        <authorList>
            <person name="Jiang L."/>
            <person name="Lee J."/>
        </authorList>
    </citation>
    <scope>NUCLEOTIDE SEQUENCE</scope>
    <source>
        <strain evidence="1">DY_R2A_6</strain>
    </source>
</reference>
<dbReference type="Proteomes" id="UP001163223">
    <property type="component" value="Chromosome"/>
</dbReference>
<dbReference type="EMBL" id="CP113520">
    <property type="protein sequence ID" value="WAJ29865.1"/>
    <property type="molecule type" value="Genomic_DNA"/>
</dbReference>
<accession>A0ACD4NSI8</accession>
<organism evidence="1 2">
    <name type="scientific">Antarcticirhabdus aurantiaca</name>
    <dbReference type="NCBI Taxonomy" id="2606717"/>
    <lineage>
        <taxon>Bacteria</taxon>
        <taxon>Pseudomonadati</taxon>
        <taxon>Pseudomonadota</taxon>
        <taxon>Alphaproteobacteria</taxon>
        <taxon>Hyphomicrobiales</taxon>
        <taxon>Aurantimonadaceae</taxon>
        <taxon>Antarcticirhabdus</taxon>
    </lineage>
</organism>
<keyword evidence="2" id="KW-1185">Reference proteome</keyword>
<evidence type="ECO:0000313" key="2">
    <source>
        <dbReference type="Proteomes" id="UP001163223"/>
    </source>
</evidence>
<proteinExistence type="predicted"/>
<protein>
    <submittedName>
        <fullName evidence="1">DUF2125 domain-containing protein</fullName>
    </submittedName>
</protein>
<gene>
    <name evidence="1" type="ORF">OXU80_06490</name>
</gene>
<name>A0ACD4NSI8_9HYPH</name>
<evidence type="ECO:0000313" key="1">
    <source>
        <dbReference type="EMBL" id="WAJ29865.1"/>
    </source>
</evidence>
<sequence length="339" mass="35105">MTASSKGNSGARRAVLVVGLVAVVLAALLTGAWFYAAREIDRRTGEAIAAAAANGATIDCAGRETFGYPFRIGLSCSAVGVDAPSAELRATGGALRTAAQIYDPGRIVAELDGPLFLDTRDLPPLDLRWELAQASLRFGFGGLQRGSLSVRAPDVALAQPAGDRLPVAVADRFELHLRGADGNLDFASTDRGLRFVLPALASLPAMEASFDLSVTGAEGWLASGMPRGTAREVLGGREGVLRSARVDAGMAGLELSGPWRVSPDGLLSGEFRLAIAEPQQVADIIAAILPDFAPIANQTASAVGFFGVRENGRSVLPLTVKDGAATLGVVPLGRIPPLE</sequence>